<dbReference type="Pfam" id="PF00158">
    <property type="entry name" value="Sigma54_activat"/>
    <property type="match status" value="1"/>
</dbReference>
<evidence type="ECO:0000259" key="7">
    <source>
        <dbReference type="PROSITE" id="PS50112"/>
    </source>
</evidence>
<dbReference type="InterPro" id="IPR025662">
    <property type="entry name" value="Sigma_54_int_dom_ATP-bd_1"/>
</dbReference>
<dbReference type="Pfam" id="PF25601">
    <property type="entry name" value="AAA_lid_14"/>
    <property type="match status" value="1"/>
</dbReference>
<dbReference type="PANTHER" id="PTHR32071:SF57">
    <property type="entry name" value="C4-DICARBOXYLATE TRANSPORT TRANSCRIPTIONAL REGULATORY PROTEIN DCTD"/>
    <property type="match status" value="1"/>
</dbReference>
<dbReference type="NCBIfam" id="TIGR00229">
    <property type="entry name" value="sensory_box"/>
    <property type="match status" value="1"/>
</dbReference>
<dbReference type="PROSITE" id="PS00675">
    <property type="entry name" value="SIGMA54_INTERACT_1"/>
    <property type="match status" value="1"/>
</dbReference>
<keyword evidence="4" id="KW-0238">DNA-binding</keyword>
<dbReference type="CDD" id="cd00009">
    <property type="entry name" value="AAA"/>
    <property type="match status" value="1"/>
</dbReference>
<name>I9D9N7_9FIRM</name>
<dbReference type="InterPro" id="IPR003593">
    <property type="entry name" value="AAA+_ATPase"/>
</dbReference>
<reference evidence="9" key="2">
    <citation type="submission" date="2015-02" db="EMBL/GenBank/DDBJ databases">
        <title>Complete Genome Sequence of Pelosinus fermentans JBW45.</title>
        <authorList>
            <person name="De Leon K.B."/>
            <person name="Utturkar S.M."/>
            <person name="Camilleri L.B."/>
            <person name="Arkin A.P."/>
            <person name="Fields M.W."/>
            <person name="Brown S.D."/>
            <person name="Wall J.D."/>
        </authorList>
    </citation>
    <scope>NUCLEOTIDE SEQUENCE [LARGE SCALE GENOMIC DNA]</scope>
    <source>
        <strain evidence="9">JBW45</strain>
    </source>
</reference>
<dbReference type="FunFam" id="3.40.50.300:FF:000006">
    <property type="entry name" value="DNA-binding transcriptional regulator NtrC"/>
    <property type="match status" value="1"/>
</dbReference>
<dbReference type="CDD" id="cd00130">
    <property type="entry name" value="PAS"/>
    <property type="match status" value="1"/>
</dbReference>
<dbReference type="STRING" id="1192197.JBW_00198"/>
<evidence type="ECO:0000256" key="4">
    <source>
        <dbReference type="ARBA" id="ARBA00023125"/>
    </source>
</evidence>
<dbReference type="InterPro" id="IPR002078">
    <property type="entry name" value="Sigma_54_int"/>
</dbReference>
<dbReference type="InterPro" id="IPR013767">
    <property type="entry name" value="PAS_fold"/>
</dbReference>
<dbReference type="Proteomes" id="UP000005361">
    <property type="component" value="Chromosome"/>
</dbReference>
<evidence type="ECO:0000256" key="1">
    <source>
        <dbReference type="ARBA" id="ARBA00022741"/>
    </source>
</evidence>
<dbReference type="EMBL" id="CP010978">
    <property type="protein sequence ID" value="AJQ25550.1"/>
    <property type="molecule type" value="Genomic_DNA"/>
</dbReference>
<evidence type="ECO:0000256" key="5">
    <source>
        <dbReference type="ARBA" id="ARBA00023163"/>
    </source>
</evidence>
<keyword evidence="1" id="KW-0547">Nucleotide-binding</keyword>
<organism evidence="8 9">
    <name type="scientific">Pelosinus fermentans JBW45</name>
    <dbReference type="NCBI Taxonomy" id="1192197"/>
    <lineage>
        <taxon>Bacteria</taxon>
        <taxon>Bacillati</taxon>
        <taxon>Bacillota</taxon>
        <taxon>Negativicutes</taxon>
        <taxon>Selenomonadales</taxon>
        <taxon>Sporomusaceae</taxon>
        <taxon>Pelosinus</taxon>
    </lineage>
</organism>
<feature type="domain" description="Sigma-54 factor interaction" evidence="6">
    <location>
        <begin position="332"/>
        <end position="564"/>
    </location>
</feature>
<evidence type="ECO:0000313" key="8">
    <source>
        <dbReference type="EMBL" id="AJQ25550.1"/>
    </source>
</evidence>
<dbReference type="AlphaFoldDB" id="I9D9N7"/>
<dbReference type="InterPro" id="IPR027417">
    <property type="entry name" value="P-loop_NTPase"/>
</dbReference>
<dbReference type="InterPro" id="IPR035965">
    <property type="entry name" value="PAS-like_dom_sf"/>
</dbReference>
<dbReference type="InterPro" id="IPR036388">
    <property type="entry name" value="WH-like_DNA-bd_sf"/>
</dbReference>
<dbReference type="GO" id="GO:0006355">
    <property type="term" value="P:regulation of DNA-templated transcription"/>
    <property type="evidence" value="ECO:0007669"/>
    <property type="project" value="InterPro"/>
</dbReference>
<dbReference type="Pfam" id="PF00989">
    <property type="entry name" value="PAS"/>
    <property type="match status" value="1"/>
</dbReference>
<dbReference type="KEGG" id="pft:JBW_00198"/>
<evidence type="ECO:0000259" key="6">
    <source>
        <dbReference type="PROSITE" id="PS50045"/>
    </source>
</evidence>
<proteinExistence type="predicted"/>
<evidence type="ECO:0000313" key="9">
    <source>
        <dbReference type="Proteomes" id="UP000005361"/>
    </source>
</evidence>
<evidence type="ECO:0000256" key="3">
    <source>
        <dbReference type="ARBA" id="ARBA00023015"/>
    </source>
</evidence>
<evidence type="ECO:0000256" key="2">
    <source>
        <dbReference type="ARBA" id="ARBA00022840"/>
    </source>
</evidence>
<dbReference type="SUPFAM" id="SSF52540">
    <property type="entry name" value="P-loop containing nucleoside triphosphate hydrolases"/>
    <property type="match status" value="1"/>
</dbReference>
<dbReference type="InterPro" id="IPR025943">
    <property type="entry name" value="Sigma_54_int_dom_ATP-bd_2"/>
</dbReference>
<dbReference type="PROSITE" id="PS00676">
    <property type="entry name" value="SIGMA54_INTERACT_2"/>
    <property type="match status" value="1"/>
</dbReference>
<reference evidence="8 9" key="1">
    <citation type="journal article" date="2015" name="Genome Announc.">
        <title>Complete Genome Sequence of Pelosinus fermentans JBW45, a Member of a Remarkably Competitive Group of Negativicutes in the Firmicutes Phylum.</title>
        <authorList>
            <person name="De Leon K.B."/>
            <person name="Utturkar S.M."/>
            <person name="Camilleri L.B."/>
            <person name="Elias D.A."/>
            <person name="Arkin A.P."/>
            <person name="Fields M.W."/>
            <person name="Brown S.D."/>
            <person name="Wall J.D."/>
        </authorList>
    </citation>
    <scope>NUCLEOTIDE SEQUENCE [LARGE SCALE GENOMIC DNA]</scope>
    <source>
        <strain evidence="8 9">JBW45</strain>
    </source>
</reference>
<dbReference type="RefSeq" id="WP_007961155.1">
    <property type="nucleotide sequence ID" value="NZ_CP010978.1"/>
</dbReference>
<dbReference type="PROSITE" id="PS50112">
    <property type="entry name" value="PAS"/>
    <property type="match status" value="1"/>
</dbReference>
<dbReference type="Gene3D" id="1.10.10.10">
    <property type="entry name" value="Winged helix-like DNA-binding domain superfamily/Winged helix DNA-binding domain"/>
    <property type="match status" value="1"/>
</dbReference>
<dbReference type="Gene3D" id="3.40.50.300">
    <property type="entry name" value="P-loop containing nucleotide triphosphate hydrolases"/>
    <property type="match status" value="1"/>
</dbReference>
<dbReference type="SMART" id="SM00382">
    <property type="entry name" value="AAA"/>
    <property type="match status" value="1"/>
</dbReference>
<dbReference type="InterPro" id="IPR058031">
    <property type="entry name" value="AAA_lid_NorR"/>
</dbReference>
<feature type="domain" description="PAS" evidence="7">
    <location>
        <begin position="208"/>
        <end position="254"/>
    </location>
</feature>
<keyword evidence="5" id="KW-0804">Transcription</keyword>
<dbReference type="PROSITE" id="PS50045">
    <property type="entry name" value="SIGMA54_INTERACT_4"/>
    <property type="match status" value="1"/>
</dbReference>
<dbReference type="GO" id="GO:0005524">
    <property type="term" value="F:ATP binding"/>
    <property type="evidence" value="ECO:0007669"/>
    <property type="project" value="UniProtKB-KW"/>
</dbReference>
<dbReference type="HOGENOM" id="CLU_000445_8_7_9"/>
<dbReference type="GO" id="GO:0003677">
    <property type="term" value="F:DNA binding"/>
    <property type="evidence" value="ECO:0007669"/>
    <property type="project" value="UniProtKB-KW"/>
</dbReference>
<dbReference type="InterPro" id="IPR025944">
    <property type="entry name" value="Sigma_54_int_dom_CS"/>
</dbReference>
<dbReference type="Gene3D" id="1.10.8.60">
    <property type="match status" value="1"/>
</dbReference>
<dbReference type="PANTHER" id="PTHR32071">
    <property type="entry name" value="TRANSCRIPTIONAL REGULATORY PROTEIN"/>
    <property type="match status" value="1"/>
</dbReference>
<dbReference type="SMART" id="SM00091">
    <property type="entry name" value="PAS"/>
    <property type="match status" value="1"/>
</dbReference>
<accession>I9D9N7</accession>
<dbReference type="Gene3D" id="3.30.450.20">
    <property type="entry name" value="PAS domain"/>
    <property type="match status" value="1"/>
</dbReference>
<protein>
    <submittedName>
        <fullName evidence="8">Putative sigma54 specific transcriptional regulator with PAS/PAC sensor</fullName>
    </submittedName>
</protein>
<gene>
    <name evidence="8" type="ORF">JBW_00198</name>
</gene>
<dbReference type="InterPro" id="IPR000014">
    <property type="entry name" value="PAS"/>
</dbReference>
<dbReference type="PROSITE" id="PS00688">
    <property type="entry name" value="SIGMA54_INTERACT_3"/>
    <property type="match status" value="1"/>
</dbReference>
<keyword evidence="2" id="KW-0067">ATP-binding</keyword>
<dbReference type="OrthoDB" id="9803970at2"/>
<dbReference type="SUPFAM" id="SSF55785">
    <property type="entry name" value="PYP-like sensor domain (PAS domain)"/>
    <property type="match status" value="1"/>
</dbReference>
<sequence length="656" mass="73035">MKSLAIVSQGKNTCLALQKQLKNLLGTRVSILGYYIDGNMADNISADVVVVSGKHSFKEALPRINPKCPIILARRAINYHEVDQLFDLPANTDVLLVNDLFSSAQETIALLTALGIDHIKYHPYAPGLKDYPRLKIAITPGEVDLIPSCAEQIINIKTRVIDITTLTEILQKLSILDDKANYLSANYLRDIIGLIKKSKSSTSISNKIKNQLQTIINTVHDGIIAVDNEKRISVFNPVAETLFGLKAIEVIGKTIDQLPGCKTLTLSSENETFVKVNNHHVIVNVAKVHEEDPELGTVYSFKDISEIQRLEEELRRKLVSQLHVARYTFAHIQGKSQEIKHTLELARKMAVSDAPILILGESGTGKELLAQSIHNASPRKSGPFVAVNFAAMTENLLESELFGYEEGSFTGARKGGSAGLFEQAHKGTIFLDEVGDAPLPFQVKLLRVLQEKQVRRIGGSRIIPIDVRVITATNRDLKKLIAKNIFRQDLYYRLNVLPIKMPSLKDRKADILLLAEKFYDVHCRRQENAIPSDMYFRLIASHFFSYDWPGNIRELQNVIEYLVTISPSRPPSPDMLSEELHSDTINVHGNGCHDIHSLILTTIAKCNEQETSIGRRSLAAALALPESVVRKSLTCLQQEGFIQVTKGRKGLLVSKP</sequence>
<keyword evidence="3" id="KW-0805">Transcription regulation</keyword>